<gene>
    <name evidence="1" type="ORF">SSCH_190029</name>
</gene>
<proteinExistence type="predicted"/>
<dbReference type="Proteomes" id="UP000046155">
    <property type="component" value="Unassembled WGS sequence"/>
</dbReference>
<name>A0A0B7MLA3_9FIRM</name>
<protein>
    <submittedName>
        <fullName evidence="1">Class II aldolase/adducin family protein</fullName>
    </submittedName>
</protein>
<keyword evidence="2" id="KW-1185">Reference proteome</keyword>
<accession>A0A0B7MLA3</accession>
<reference evidence="2" key="1">
    <citation type="submission" date="2015-01" db="EMBL/GenBank/DDBJ databases">
        <authorList>
            <person name="Manzoor Shahid"/>
            <person name="Zubair Saima"/>
        </authorList>
    </citation>
    <scope>NUCLEOTIDE SEQUENCE [LARGE SCALE GENOMIC DNA]</scope>
    <source>
        <strain evidence="2">Sp3</strain>
    </source>
</reference>
<sequence>MVGRSLREALLVCQVVEKGALVYLFSQLNGTPFLLSDHDVSVLRNNFLESYGQGKGE</sequence>
<dbReference type="AlphaFoldDB" id="A0A0B7MLA3"/>
<organism evidence="1 2">
    <name type="scientific">Syntrophaceticus schinkii</name>
    <dbReference type="NCBI Taxonomy" id="499207"/>
    <lineage>
        <taxon>Bacteria</taxon>
        <taxon>Bacillati</taxon>
        <taxon>Bacillota</taxon>
        <taxon>Clostridia</taxon>
        <taxon>Thermoanaerobacterales</taxon>
        <taxon>Thermoanaerobacterales Family III. Incertae Sedis</taxon>
        <taxon>Syntrophaceticus</taxon>
    </lineage>
</organism>
<evidence type="ECO:0000313" key="1">
    <source>
        <dbReference type="EMBL" id="CEO88457.1"/>
    </source>
</evidence>
<dbReference type="EMBL" id="CDRZ01000101">
    <property type="protein sequence ID" value="CEO88457.1"/>
    <property type="molecule type" value="Genomic_DNA"/>
</dbReference>
<evidence type="ECO:0000313" key="2">
    <source>
        <dbReference type="Proteomes" id="UP000046155"/>
    </source>
</evidence>